<evidence type="ECO:0000256" key="1">
    <source>
        <dbReference type="SAM" id="SignalP"/>
    </source>
</evidence>
<reference evidence="2 3" key="1">
    <citation type="journal article" date="2021" name="Elife">
        <title>Chloroplast acquisition without the gene transfer in kleptoplastic sea slugs, Plakobranchus ocellatus.</title>
        <authorList>
            <person name="Maeda T."/>
            <person name="Takahashi S."/>
            <person name="Yoshida T."/>
            <person name="Shimamura S."/>
            <person name="Takaki Y."/>
            <person name="Nagai Y."/>
            <person name="Toyoda A."/>
            <person name="Suzuki Y."/>
            <person name="Arimoto A."/>
            <person name="Ishii H."/>
            <person name="Satoh N."/>
            <person name="Nishiyama T."/>
            <person name="Hasebe M."/>
            <person name="Maruyama T."/>
            <person name="Minagawa J."/>
            <person name="Obokata J."/>
            <person name="Shigenobu S."/>
        </authorList>
    </citation>
    <scope>NUCLEOTIDE SEQUENCE [LARGE SCALE GENOMIC DNA]</scope>
</reference>
<evidence type="ECO:0000313" key="2">
    <source>
        <dbReference type="EMBL" id="GFR87331.1"/>
    </source>
</evidence>
<proteinExistence type="predicted"/>
<organism evidence="2 3">
    <name type="scientific">Elysia marginata</name>
    <dbReference type="NCBI Taxonomy" id="1093978"/>
    <lineage>
        <taxon>Eukaryota</taxon>
        <taxon>Metazoa</taxon>
        <taxon>Spiralia</taxon>
        <taxon>Lophotrochozoa</taxon>
        <taxon>Mollusca</taxon>
        <taxon>Gastropoda</taxon>
        <taxon>Heterobranchia</taxon>
        <taxon>Euthyneura</taxon>
        <taxon>Panpulmonata</taxon>
        <taxon>Sacoglossa</taxon>
        <taxon>Placobranchoidea</taxon>
        <taxon>Plakobranchidae</taxon>
        <taxon>Elysia</taxon>
    </lineage>
</organism>
<dbReference type="AlphaFoldDB" id="A0AAV4GQL9"/>
<feature type="chain" id="PRO_5043607365" evidence="1">
    <location>
        <begin position="21"/>
        <end position="94"/>
    </location>
</feature>
<name>A0AAV4GQL9_9GAST</name>
<gene>
    <name evidence="2" type="ORF">ElyMa_000744000</name>
</gene>
<protein>
    <submittedName>
        <fullName evidence="2">Uncharacterized protein</fullName>
    </submittedName>
</protein>
<evidence type="ECO:0000313" key="3">
    <source>
        <dbReference type="Proteomes" id="UP000762676"/>
    </source>
</evidence>
<keyword evidence="1" id="KW-0732">Signal</keyword>
<keyword evidence="3" id="KW-1185">Reference proteome</keyword>
<accession>A0AAV4GQL9</accession>
<dbReference type="EMBL" id="BMAT01001508">
    <property type="protein sequence ID" value="GFR87331.1"/>
    <property type="molecule type" value="Genomic_DNA"/>
</dbReference>
<dbReference type="Proteomes" id="UP000762676">
    <property type="component" value="Unassembled WGS sequence"/>
</dbReference>
<feature type="signal peptide" evidence="1">
    <location>
        <begin position="1"/>
        <end position="20"/>
    </location>
</feature>
<sequence length="94" mass="10825">MKAFYFRYLIFFLVCRTKSAQPGRRKAEEIDVSQDPRDPTEIEVRTIAEWLKMTTGEWRCSMCSLLTETPTVSVGGNARRGSALKKKDYLSIDK</sequence>
<comment type="caution">
    <text evidence="2">The sequence shown here is derived from an EMBL/GenBank/DDBJ whole genome shotgun (WGS) entry which is preliminary data.</text>
</comment>